<accession>A0A173U0D6</accession>
<comment type="caution">
    <text evidence="6">The sequence shown here is derived from an EMBL/GenBank/DDBJ whole genome shotgun (WGS) entry which is preliminary data.</text>
</comment>
<dbReference type="GO" id="GO:0005829">
    <property type="term" value="C:cytosol"/>
    <property type="evidence" value="ECO:0007669"/>
    <property type="project" value="TreeGrafter"/>
</dbReference>
<dbReference type="Pfam" id="PF00701">
    <property type="entry name" value="DHDPS"/>
    <property type="match status" value="1"/>
</dbReference>
<evidence type="ECO:0000256" key="4">
    <source>
        <dbReference type="PIRSR" id="PIRSR001365-1"/>
    </source>
</evidence>
<dbReference type="AlphaFoldDB" id="A0A173U0D6"/>
<dbReference type="SUPFAM" id="SSF51569">
    <property type="entry name" value="Aldolase"/>
    <property type="match status" value="1"/>
</dbReference>
<sequence length="309" mass="34663">MSKFSIQDFKGVVPALLTVFDKDENIDEMGMRQLVSFLLDKGVNGLYLTGSTGEGFTMSSIERMRVVEIVMDEVAGRVPVVVHVGAIGTKLSIELAQHAERAGADGISSVPPFYWRFNEDQIVKYYEDIANATSLPMIVYNVPLVGLLGMNAIKRLAQIENVKGIKYTALSLYEITQIKDEIGEDFLVYSGADEMAMAGLLAGADGIVGSFYNVMPELFINIYNAVQNKELDEAKRLQKEAVEIIMYALSYPSFYALMKVMLKWMGINAGYCRRPFENVTPENEAIYKEGFKVLKEKYEIHDVEFLKHL</sequence>
<evidence type="ECO:0000313" key="6">
    <source>
        <dbReference type="EMBL" id="MTK20865.1"/>
    </source>
</evidence>
<dbReference type="OrthoDB" id="9782828at2"/>
<dbReference type="PANTHER" id="PTHR42849:SF1">
    <property type="entry name" value="N-ACETYLNEURAMINATE LYASE"/>
    <property type="match status" value="1"/>
</dbReference>
<evidence type="ECO:0000256" key="1">
    <source>
        <dbReference type="ARBA" id="ARBA00023239"/>
    </source>
</evidence>
<dbReference type="GeneID" id="60057406"/>
<feature type="active site" description="Schiff-base intermediate with substrate" evidence="4">
    <location>
        <position position="166"/>
    </location>
</feature>
<comment type="similarity">
    <text evidence="3">Belongs to the DapA family.</text>
</comment>
<dbReference type="PANTHER" id="PTHR42849">
    <property type="entry name" value="N-ACETYLNEURAMINATE LYASE"/>
    <property type="match status" value="1"/>
</dbReference>
<evidence type="ECO:0000256" key="2">
    <source>
        <dbReference type="ARBA" id="ARBA00023270"/>
    </source>
</evidence>
<evidence type="ECO:0000256" key="3">
    <source>
        <dbReference type="PIRNR" id="PIRNR001365"/>
    </source>
</evidence>
<keyword evidence="2" id="KW-0704">Schiff base</keyword>
<keyword evidence="1 3" id="KW-0456">Lyase</keyword>
<dbReference type="InterPro" id="IPR002220">
    <property type="entry name" value="DapA-like"/>
</dbReference>
<name>A0A173U0D6_9FIRM</name>
<evidence type="ECO:0000313" key="7">
    <source>
        <dbReference type="Proteomes" id="UP000487649"/>
    </source>
</evidence>
<dbReference type="GO" id="GO:0019262">
    <property type="term" value="P:N-acetylneuraminate catabolic process"/>
    <property type="evidence" value="ECO:0007669"/>
    <property type="project" value="TreeGrafter"/>
</dbReference>
<evidence type="ECO:0000256" key="5">
    <source>
        <dbReference type="PIRSR" id="PIRSR001365-2"/>
    </source>
</evidence>
<dbReference type="Gene3D" id="3.20.20.70">
    <property type="entry name" value="Aldolase class I"/>
    <property type="match status" value="1"/>
</dbReference>
<reference evidence="6 7" key="1">
    <citation type="journal article" date="2019" name="Nat. Med.">
        <title>A library of human gut bacterial isolates paired with longitudinal multiomics data enables mechanistic microbiome research.</title>
        <authorList>
            <person name="Poyet M."/>
            <person name="Groussin M."/>
            <person name="Gibbons S.M."/>
            <person name="Avila-Pacheco J."/>
            <person name="Jiang X."/>
            <person name="Kearney S.M."/>
            <person name="Perrotta A.R."/>
            <person name="Berdy B."/>
            <person name="Zhao S."/>
            <person name="Lieberman T.D."/>
            <person name="Swanson P.K."/>
            <person name="Smith M."/>
            <person name="Roesemann S."/>
            <person name="Alexander J.E."/>
            <person name="Rich S.A."/>
            <person name="Livny J."/>
            <person name="Vlamakis H."/>
            <person name="Clish C."/>
            <person name="Bullock K."/>
            <person name="Deik A."/>
            <person name="Scott J."/>
            <person name="Pierce K.A."/>
            <person name="Xavier R.J."/>
            <person name="Alm E.J."/>
        </authorList>
    </citation>
    <scope>NUCLEOTIDE SEQUENCE [LARGE SCALE GENOMIC DNA]</scope>
    <source>
        <strain evidence="6 7">BIOML-A198</strain>
    </source>
</reference>
<protein>
    <submittedName>
        <fullName evidence="6">Dihydrodipicolinate synthase family protein</fullName>
    </submittedName>
</protein>
<organism evidence="6 7">
    <name type="scientific">Turicibacter sanguinis</name>
    <dbReference type="NCBI Taxonomy" id="154288"/>
    <lineage>
        <taxon>Bacteria</taxon>
        <taxon>Bacillati</taxon>
        <taxon>Bacillota</taxon>
        <taxon>Erysipelotrichia</taxon>
        <taxon>Erysipelotrichales</taxon>
        <taxon>Turicibacteraceae</taxon>
        <taxon>Turicibacter</taxon>
    </lineage>
</organism>
<feature type="active site" description="Proton donor/acceptor" evidence="4">
    <location>
        <position position="140"/>
    </location>
</feature>
<dbReference type="EMBL" id="WMQE01000009">
    <property type="protein sequence ID" value="MTK20865.1"/>
    <property type="molecule type" value="Genomic_DNA"/>
</dbReference>
<dbReference type="PROSITE" id="PS00665">
    <property type="entry name" value="DHDPS_1"/>
    <property type="match status" value="1"/>
</dbReference>
<feature type="binding site" evidence="5">
    <location>
        <position position="52"/>
    </location>
    <ligand>
        <name>pyruvate</name>
        <dbReference type="ChEBI" id="CHEBI:15361"/>
    </ligand>
</feature>
<dbReference type="InterPro" id="IPR020624">
    <property type="entry name" value="Schiff_base-form_aldolases_CS"/>
</dbReference>
<gene>
    <name evidence="6" type="ORF">GMA92_05465</name>
</gene>
<feature type="binding site" evidence="5">
    <location>
        <position position="208"/>
    </location>
    <ligand>
        <name>pyruvate</name>
        <dbReference type="ChEBI" id="CHEBI:15361"/>
    </ligand>
</feature>
<dbReference type="RefSeq" id="WP_006785485.1">
    <property type="nucleotide sequence ID" value="NZ_CABJBH010000001.1"/>
</dbReference>
<dbReference type="PRINTS" id="PR00146">
    <property type="entry name" value="DHPICSNTHASE"/>
</dbReference>
<proteinExistence type="inferred from homology"/>
<dbReference type="PIRSF" id="PIRSF001365">
    <property type="entry name" value="DHDPS"/>
    <property type="match status" value="1"/>
</dbReference>
<dbReference type="Proteomes" id="UP000487649">
    <property type="component" value="Unassembled WGS sequence"/>
</dbReference>
<dbReference type="SMART" id="SM01130">
    <property type="entry name" value="DHDPS"/>
    <property type="match status" value="1"/>
</dbReference>
<dbReference type="InterPro" id="IPR013785">
    <property type="entry name" value="Aldolase_TIM"/>
</dbReference>
<dbReference type="GO" id="GO:0008747">
    <property type="term" value="F:N-acetylneuraminate lyase activity"/>
    <property type="evidence" value="ECO:0007669"/>
    <property type="project" value="TreeGrafter"/>
</dbReference>